<keyword evidence="6" id="KW-0732">Signal</keyword>
<dbReference type="OMA" id="TELSMNW"/>
<dbReference type="GO" id="GO:0003755">
    <property type="term" value="F:peptidyl-prolyl cis-trans isomerase activity"/>
    <property type="evidence" value="ECO:0007669"/>
    <property type="project" value="UniProtKB-UniRule"/>
</dbReference>
<dbReference type="PANTHER" id="PTHR43629">
    <property type="entry name" value="PEPTIDYL-PROLYL CIS-TRANS ISOMERASE"/>
    <property type="match status" value="1"/>
</dbReference>
<dbReference type="Pfam" id="PF00639">
    <property type="entry name" value="Rotamase"/>
    <property type="match status" value="1"/>
</dbReference>
<evidence type="ECO:0000256" key="5">
    <source>
        <dbReference type="PROSITE-ProRule" id="PRU00278"/>
    </source>
</evidence>
<gene>
    <name evidence="8" type="ORF">THAOC_13636</name>
</gene>
<organism evidence="8 9">
    <name type="scientific">Thalassiosira oceanica</name>
    <name type="common">Marine diatom</name>
    <dbReference type="NCBI Taxonomy" id="159749"/>
    <lineage>
        <taxon>Eukaryota</taxon>
        <taxon>Sar</taxon>
        <taxon>Stramenopiles</taxon>
        <taxon>Ochrophyta</taxon>
        <taxon>Bacillariophyta</taxon>
        <taxon>Coscinodiscophyceae</taxon>
        <taxon>Thalassiosirophycidae</taxon>
        <taxon>Thalassiosirales</taxon>
        <taxon>Thalassiosiraceae</taxon>
        <taxon>Thalassiosira</taxon>
    </lineage>
</organism>
<feature type="domain" description="PpiC" evidence="7">
    <location>
        <begin position="63"/>
        <end position="155"/>
    </location>
</feature>
<protein>
    <recommendedName>
        <fullName evidence="6">Peptidyl-prolyl cis-trans isomerase</fullName>
        <ecNumber evidence="6">5.2.1.8</ecNumber>
    </recommendedName>
</protein>
<comment type="function">
    <text evidence="4">PPIases accelerate the folding of proteins. It prefers amino acid residues with hydrophobic side chains like leucine and phenylalanine in the P1 position of the peptides substrates.</text>
</comment>
<evidence type="ECO:0000256" key="4">
    <source>
        <dbReference type="ARBA" id="ARBA00046231"/>
    </source>
</evidence>
<dbReference type="InterPro" id="IPR000297">
    <property type="entry name" value="PPIase_PpiC"/>
</dbReference>
<comment type="similarity">
    <text evidence="2">Belongs to the PpiC/parvulin rotamase family.</text>
</comment>
<dbReference type="Gene3D" id="3.10.50.40">
    <property type="match status" value="1"/>
</dbReference>
<feature type="signal peptide" evidence="6">
    <location>
        <begin position="1"/>
        <end position="25"/>
    </location>
</feature>
<evidence type="ECO:0000259" key="7">
    <source>
        <dbReference type="PROSITE" id="PS50198"/>
    </source>
</evidence>
<accession>K0SWW6</accession>
<keyword evidence="5 6" id="KW-0697">Rotamase</keyword>
<evidence type="ECO:0000256" key="1">
    <source>
        <dbReference type="ARBA" id="ARBA00004496"/>
    </source>
</evidence>
<comment type="subcellular location">
    <subcellularLocation>
        <location evidence="1">Cytoplasm</location>
    </subcellularLocation>
</comment>
<dbReference type="GO" id="GO:0005737">
    <property type="term" value="C:cytoplasm"/>
    <property type="evidence" value="ECO:0007669"/>
    <property type="project" value="UniProtKB-SubCell"/>
</dbReference>
<dbReference type="AlphaFoldDB" id="K0SWW6"/>
<evidence type="ECO:0000313" key="9">
    <source>
        <dbReference type="Proteomes" id="UP000266841"/>
    </source>
</evidence>
<sequence length="163" mass="17476">MATMKAQLLFFVSMLCIIGGGIVEGFTNHPLNSPCRQTTKLEGVFDAFQKAFSNEEYGAPAEAVKATARHILVPTLEQAEEVLGEISKGERSFAALASEYSTCPSSSRGGSLGSFQPGTMVAEFDQVVFSPETKAGEVKGPVKTQFGYHLIVVDKRSGGGDWY</sequence>
<keyword evidence="5 6" id="KW-0413">Isomerase</keyword>
<evidence type="ECO:0000313" key="8">
    <source>
        <dbReference type="EMBL" id="EJK65491.1"/>
    </source>
</evidence>
<keyword evidence="9" id="KW-1185">Reference proteome</keyword>
<reference evidence="8 9" key="1">
    <citation type="journal article" date="2012" name="Genome Biol.">
        <title>Genome and low-iron response of an oceanic diatom adapted to chronic iron limitation.</title>
        <authorList>
            <person name="Lommer M."/>
            <person name="Specht M."/>
            <person name="Roy A.S."/>
            <person name="Kraemer L."/>
            <person name="Andreson R."/>
            <person name="Gutowska M.A."/>
            <person name="Wolf J."/>
            <person name="Bergner S.V."/>
            <person name="Schilhabel M.B."/>
            <person name="Klostermeier U.C."/>
            <person name="Beiko R.G."/>
            <person name="Rosenstiel P."/>
            <person name="Hippler M."/>
            <person name="Laroche J."/>
        </authorList>
    </citation>
    <scope>NUCLEOTIDE SEQUENCE [LARGE SCALE GENOMIC DNA]</scope>
    <source>
        <strain evidence="8 9">CCMP1005</strain>
    </source>
</reference>
<evidence type="ECO:0000256" key="3">
    <source>
        <dbReference type="ARBA" id="ARBA00022490"/>
    </source>
</evidence>
<dbReference type="PROSITE" id="PS50198">
    <property type="entry name" value="PPIC_PPIASE_2"/>
    <property type="match status" value="1"/>
</dbReference>
<dbReference type="EMBL" id="AGNL01015751">
    <property type="protein sequence ID" value="EJK65491.1"/>
    <property type="molecule type" value="Genomic_DNA"/>
</dbReference>
<dbReference type="InterPro" id="IPR046357">
    <property type="entry name" value="PPIase_dom_sf"/>
</dbReference>
<dbReference type="SUPFAM" id="SSF54534">
    <property type="entry name" value="FKBP-like"/>
    <property type="match status" value="1"/>
</dbReference>
<feature type="chain" id="PRO_5006526866" description="Peptidyl-prolyl cis-trans isomerase" evidence="6">
    <location>
        <begin position="26"/>
        <end position="163"/>
    </location>
</feature>
<dbReference type="InterPro" id="IPR052204">
    <property type="entry name" value="PpiC/parvulin_rotamase"/>
</dbReference>
<dbReference type="Proteomes" id="UP000266841">
    <property type="component" value="Unassembled WGS sequence"/>
</dbReference>
<dbReference type="PROSITE" id="PS01096">
    <property type="entry name" value="PPIC_PPIASE_1"/>
    <property type="match status" value="1"/>
</dbReference>
<comment type="catalytic activity">
    <reaction evidence="6">
        <text>[protein]-peptidylproline (omega=180) = [protein]-peptidylproline (omega=0)</text>
        <dbReference type="Rhea" id="RHEA:16237"/>
        <dbReference type="Rhea" id="RHEA-COMP:10747"/>
        <dbReference type="Rhea" id="RHEA-COMP:10748"/>
        <dbReference type="ChEBI" id="CHEBI:83833"/>
        <dbReference type="ChEBI" id="CHEBI:83834"/>
        <dbReference type="EC" id="5.2.1.8"/>
    </reaction>
</comment>
<evidence type="ECO:0000256" key="2">
    <source>
        <dbReference type="ARBA" id="ARBA00007656"/>
    </source>
</evidence>
<dbReference type="EC" id="5.2.1.8" evidence="6"/>
<evidence type="ECO:0000256" key="6">
    <source>
        <dbReference type="RuleBase" id="RU363014"/>
    </source>
</evidence>
<comment type="caution">
    <text evidence="8">The sequence shown here is derived from an EMBL/GenBank/DDBJ whole genome shotgun (WGS) entry which is preliminary data.</text>
</comment>
<name>K0SWW6_THAOC</name>
<dbReference type="InterPro" id="IPR023058">
    <property type="entry name" value="PPIase_PpiC_CS"/>
</dbReference>
<proteinExistence type="inferred from homology"/>
<dbReference type="eggNOG" id="KOG3258">
    <property type="taxonomic scope" value="Eukaryota"/>
</dbReference>
<dbReference type="PANTHER" id="PTHR43629:SF2">
    <property type="entry name" value="RHODANESE-LIKE_PPIC DOMAIN-CONTAINING PROTEIN 12, CHLOROPLASTIC"/>
    <property type="match status" value="1"/>
</dbReference>
<dbReference type="OrthoDB" id="1911748at2759"/>
<keyword evidence="3" id="KW-0963">Cytoplasm</keyword>